<evidence type="ECO:0000313" key="2">
    <source>
        <dbReference type="EMBL" id="HJA08871.1"/>
    </source>
</evidence>
<reference evidence="2" key="2">
    <citation type="submission" date="2021-04" db="EMBL/GenBank/DDBJ databases">
        <authorList>
            <person name="Gilroy R."/>
        </authorList>
    </citation>
    <scope>NUCLEOTIDE SEQUENCE</scope>
    <source>
        <strain evidence="2">CHK186-16707</strain>
    </source>
</reference>
<feature type="region of interest" description="Disordered" evidence="1">
    <location>
        <begin position="28"/>
        <end position="98"/>
    </location>
</feature>
<gene>
    <name evidence="2" type="ORF">H9962_06755</name>
</gene>
<evidence type="ECO:0000256" key="1">
    <source>
        <dbReference type="SAM" id="MobiDB-lite"/>
    </source>
</evidence>
<reference evidence="2" key="1">
    <citation type="journal article" date="2021" name="PeerJ">
        <title>Extensive microbial diversity within the chicken gut microbiome revealed by metagenomics and culture.</title>
        <authorList>
            <person name="Gilroy R."/>
            <person name="Ravi A."/>
            <person name="Getino M."/>
            <person name="Pursley I."/>
            <person name="Horton D.L."/>
            <person name="Alikhan N.F."/>
            <person name="Baker D."/>
            <person name="Gharbi K."/>
            <person name="Hall N."/>
            <person name="Watson M."/>
            <person name="Adriaenssens E.M."/>
            <person name="Foster-Nyarko E."/>
            <person name="Jarju S."/>
            <person name="Secka A."/>
            <person name="Antonio M."/>
            <person name="Oren A."/>
            <person name="Chaudhuri R.R."/>
            <person name="La Ragione R."/>
            <person name="Hildebrand F."/>
            <person name="Pallen M.J."/>
        </authorList>
    </citation>
    <scope>NUCLEOTIDE SEQUENCE</scope>
    <source>
        <strain evidence="2">CHK186-16707</strain>
    </source>
</reference>
<feature type="compositionally biased region" description="Basic and acidic residues" evidence="1">
    <location>
        <begin position="42"/>
        <end position="71"/>
    </location>
</feature>
<proteinExistence type="predicted"/>
<organism evidence="2 3">
    <name type="scientific">Candidatus Mailhella merdigallinarum</name>
    <dbReference type="NCBI Taxonomy" id="2838658"/>
    <lineage>
        <taxon>Bacteria</taxon>
        <taxon>Pseudomonadati</taxon>
        <taxon>Thermodesulfobacteriota</taxon>
        <taxon>Desulfovibrionia</taxon>
        <taxon>Desulfovibrionales</taxon>
        <taxon>Desulfovibrionaceae</taxon>
        <taxon>Mailhella</taxon>
    </lineage>
</organism>
<dbReference type="EMBL" id="DXAN01000023">
    <property type="protein sequence ID" value="HJA08871.1"/>
    <property type="molecule type" value="Genomic_DNA"/>
</dbReference>
<dbReference type="AlphaFoldDB" id="A0A9D2HET9"/>
<evidence type="ECO:0000313" key="3">
    <source>
        <dbReference type="Proteomes" id="UP000824225"/>
    </source>
</evidence>
<comment type="caution">
    <text evidence="2">The sequence shown here is derived from an EMBL/GenBank/DDBJ whole genome shotgun (WGS) entry which is preliminary data.</text>
</comment>
<name>A0A9D2HET9_9BACT</name>
<accession>A0A9D2HET9</accession>
<sequence>MAFTEQDMNKQMEEFAALKEELSRLEAQEKALRKQAGLPESGGEKMDMSKLSPQERKLVEEATAEAKRAGEARVAQSRPAKTSSGPLPGAGRRGVVRL</sequence>
<dbReference type="Proteomes" id="UP000824225">
    <property type="component" value="Unassembled WGS sequence"/>
</dbReference>
<protein>
    <submittedName>
        <fullName evidence="2">Uncharacterized protein</fullName>
    </submittedName>
</protein>